<reference evidence="2 3" key="1">
    <citation type="submission" date="2023-12" db="EMBL/GenBank/DDBJ databases">
        <title>Streptomyces sp. V4-01.</title>
        <authorList>
            <person name="Somphong A."/>
            <person name="Phongsopitanun W."/>
        </authorList>
    </citation>
    <scope>NUCLEOTIDE SEQUENCE [LARGE SCALE GENOMIC DNA]</scope>
    <source>
        <strain evidence="2 3">V4-01</strain>
    </source>
</reference>
<organism evidence="2 3">
    <name type="scientific">Actinacidiphila polyblastidii</name>
    <dbReference type="NCBI Taxonomy" id="3110430"/>
    <lineage>
        <taxon>Bacteria</taxon>
        <taxon>Bacillati</taxon>
        <taxon>Actinomycetota</taxon>
        <taxon>Actinomycetes</taxon>
        <taxon>Kitasatosporales</taxon>
        <taxon>Streptomycetaceae</taxon>
        <taxon>Actinacidiphila</taxon>
    </lineage>
</organism>
<evidence type="ECO:0000259" key="1">
    <source>
        <dbReference type="Pfam" id="PF10592"/>
    </source>
</evidence>
<gene>
    <name evidence="2" type="ORF">V2S66_29925</name>
</gene>
<dbReference type="EMBL" id="JAZEWV010000041">
    <property type="protein sequence ID" value="MEE4546173.1"/>
    <property type="molecule type" value="Genomic_DNA"/>
</dbReference>
<comment type="caution">
    <text evidence="2">The sequence shown here is derived from an EMBL/GenBank/DDBJ whole genome shotgun (WGS) entry which is preliminary data.</text>
</comment>
<dbReference type="InterPro" id="IPR018891">
    <property type="entry name" value="AIPR_C"/>
</dbReference>
<evidence type="ECO:0000313" key="2">
    <source>
        <dbReference type="EMBL" id="MEE4546173.1"/>
    </source>
</evidence>
<feature type="domain" description="Abortive phage infection protein C-terminal" evidence="1">
    <location>
        <begin position="264"/>
        <end position="508"/>
    </location>
</feature>
<dbReference type="Proteomes" id="UP001344658">
    <property type="component" value="Unassembled WGS sequence"/>
</dbReference>
<accession>A0ABU7PK17</accession>
<dbReference type="RefSeq" id="WP_330799877.1">
    <property type="nucleotide sequence ID" value="NZ_JAZEWV010000041.1"/>
</dbReference>
<sequence length="579" mass="65299">MPSNAQTLIMRIFGAWKEENLPTVDGGTAFEIFASELALRPFGLGLEDIEAGIAGGGQDGAIDSVYVFFDDTLLDEDSDVVSEASRPADFGQDRNLELWVVQAKRTPSFAEEVAEKIENTMRRLLDLSLSLEDLAVLYNPTLLARFGVFRDAWEKLLTRRPRISVNVIYAAPGDSRDITPQFEAKLQALRQVILSSVPDARTISVELLGDKELLARYNERPPYTLAMNYQESATSGRSHVALVKLRDYYNLIVDENGRLRRHLFEWNVRDYQGNVSVNQEIRQSLTSTDSPEFWWLNNGVTLLCSEATSTAKTYSLSNIQIVNGLQTSHEIFDALRGDHTTDTEERMLLVRIIVTGDAATRDMVIRATNRQTAITDASLRATDEVQRNIEDYFLTQGWYYDRRKGYYKNDGKDPAKIVSIQFVGASITAMGLARPDKSRGKPSSLLKNDEDYRLVFNSSIDLQTYLWAARLQRQVDNFILSDAAEANVSQKSNLKFHLSMLIVERMNGSAVRRPQQLHRLAARNAAVDEAEIKVLFGNLKEWSVAYLEQEGVILERATKAQRFSDYLLNRAQEARGPAS</sequence>
<dbReference type="Pfam" id="PF10592">
    <property type="entry name" value="AIPR"/>
    <property type="match status" value="1"/>
</dbReference>
<proteinExistence type="predicted"/>
<keyword evidence="3" id="KW-1185">Reference proteome</keyword>
<name>A0ABU7PK17_9ACTN</name>
<evidence type="ECO:0000313" key="3">
    <source>
        <dbReference type="Proteomes" id="UP001344658"/>
    </source>
</evidence>
<protein>
    <submittedName>
        <fullName evidence="2">AIPR family protein</fullName>
    </submittedName>
</protein>